<dbReference type="Pfam" id="PF00139">
    <property type="entry name" value="Lectin_legB"/>
    <property type="match status" value="1"/>
</dbReference>
<dbReference type="PANTHER" id="PTHR27007">
    <property type="match status" value="1"/>
</dbReference>
<evidence type="ECO:0000256" key="20">
    <source>
        <dbReference type="ARBA" id="ARBA00048679"/>
    </source>
</evidence>
<evidence type="ECO:0000256" key="8">
    <source>
        <dbReference type="ARBA" id="ARBA00022679"/>
    </source>
</evidence>
<gene>
    <name evidence="24" type="ORF">CMV_007627</name>
</gene>
<comment type="similarity">
    <text evidence="3">In the N-terminal section; belongs to the leguminous lectin family.</text>
</comment>
<keyword evidence="7" id="KW-0723">Serine/threonine-protein kinase</keyword>
<keyword evidence="13" id="KW-0418">Kinase</keyword>
<dbReference type="AlphaFoldDB" id="A0A8J4RHS4"/>
<dbReference type="Pfam" id="PF00069">
    <property type="entry name" value="Pkinase"/>
    <property type="match status" value="1"/>
</dbReference>
<evidence type="ECO:0000256" key="19">
    <source>
        <dbReference type="ARBA" id="ARBA00047899"/>
    </source>
</evidence>
<evidence type="ECO:0000256" key="3">
    <source>
        <dbReference type="ARBA" id="ARBA00008536"/>
    </source>
</evidence>
<evidence type="ECO:0000256" key="12">
    <source>
        <dbReference type="ARBA" id="ARBA00022741"/>
    </source>
</evidence>
<evidence type="ECO:0000256" key="16">
    <source>
        <dbReference type="ARBA" id="ARBA00023136"/>
    </source>
</evidence>
<dbReference type="OrthoDB" id="543442at2759"/>
<evidence type="ECO:0000256" key="18">
    <source>
        <dbReference type="ARBA" id="ARBA00023180"/>
    </source>
</evidence>
<dbReference type="GO" id="GO:0030246">
    <property type="term" value="F:carbohydrate binding"/>
    <property type="evidence" value="ECO:0007669"/>
    <property type="project" value="UniProtKB-KW"/>
</dbReference>
<dbReference type="SMART" id="SM00220">
    <property type="entry name" value="S_TKc"/>
    <property type="match status" value="1"/>
</dbReference>
<evidence type="ECO:0000256" key="2">
    <source>
        <dbReference type="ARBA" id="ARBA00007606"/>
    </source>
</evidence>
<comment type="similarity">
    <text evidence="2">Belongs to the leguminous lectin family.</text>
</comment>
<evidence type="ECO:0000256" key="4">
    <source>
        <dbReference type="ARBA" id="ARBA00010217"/>
    </source>
</evidence>
<comment type="subcellular location">
    <subcellularLocation>
        <location evidence="1">Cell membrane</location>
        <topology evidence="1">Single-pass type I membrane protein</topology>
    </subcellularLocation>
</comment>
<dbReference type="PROSITE" id="PS00107">
    <property type="entry name" value="PROTEIN_KINASE_ATP"/>
    <property type="match status" value="1"/>
</dbReference>
<keyword evidence="9" id="KW-0812">Transmembrane</keyword>
<keyword evidence="10 22" id="KW-0732">Signal</keyword>
<evidence type="ECO:0000313" key="24">
    <source>
        <dbReference type="EMBL" id="KAF3968499.1"/>
    </source>
</evidence>
<dbReference type="GO" id="GO:0005524">
    <property type="term" value="F:ATP binding"/>
    <property type="evidence" value="ECO:0007669"/>
    <property type="project" value="UniProtKB-UniRule"/>
</dbReference>
<feature type="chain" id="PRO_5035319265" description="non-specific serine/threonine protein kinase" evidence="22">
    <location>
        <begin position="19"/>
        <end position="580"/>
    </location>
</feature>
<keyword evidence="14 21" id="KW-0067">ATP-binding</keyword>
<comment type="catalytic activity">
    <reaction evidence="20">
        <text>L-seryl-[protein] + ATP = O-phospho-L-seryl-[protein] + ADP + H(+)</text>
        <dbReference type="Rhea" id="RHEA:17989"/>
        <dbReference type="Rhea" id="RHEA-COMP:9863"/>
        <dbReference type="Rhea" id="RHEA-COMP:11604"/>
        <dbReference type="ChEBI" id="CHEBI:15378"/>
        <dbReference type="ChEBI" id="CHEBI:29999"/>
        <dbReference type="ChEBI" id="CHEBI:30616"/>
        <dbReference type="ChEBI" id="CHEBI:83421"/>
        <dbReference type="ChEBI" id="CHEBI:456216"/>
        <dbReference type="EC" id="2.7.11.1"/>
    </reaction>
</comment>
<feature type="binding site" evidence="21">
    <location>
        <position position="344"/>
    </location>
    <ligand>
        <name>ATP</name>
        <dbReference type="ChEBI" id="CHEBI:30616"/>
    </ligand>
</feature>
<dbReference type="FunFam" id="1.10.510.10:FF:000108">
    <property type="entry name" value="L-type lectin-domain containing receptor kinase S.4"/>
    <property type="match status" value="1"/>
</dbReference>
<dbReference type="CDD" id="cd06899">
    <property type="entry name" value="lectin_legume_LecRK_Arcelin_ConA"/>
    <property type="match status" value="1"/>
</dbReference>
<dbReference type="InterPro" id="IPR000719">
    <property type="entry name" value="Prot_kinase_dom"/>
</dbReference>
<evidence type="ECO:0000256" key="11">
    <source>
        <dbReference type="ARBA" id="ARBA00022734"/>
    </source>
</evidence>
<keyword evidence="18" id="KW-0325">Glycoprotein</keyword>
<keyword evidence="12 21" id="KW-0547">Nucleotide-binding</keyword>
<feature type="domain" description="Protein kinase" evidence="23">
    <location>
        <begin position="229"/>
        <end position="530"/>
    </location>
</feature>
<keyword evidence="25" id="KW-1185">Reference proteome</keyword>
<evidence type="ECO:0000256" key="9">
    <source>
        <dbReference type="ARBA" id="ARBA00022692"/>
    </source>
</evidence>
<keyword evidence="8" id="KW-0808">Transferase</keyword>
<dbReference type="FunFam" id="2.60.120.200:FF:000051">
    <property type="entry name" value="L-type lectin-domain containing receptor kinase V.9"/>
    <property type="match status" value="1"/>
</dbReference>
<comment type="catalytic activity">
    <reaction evidence="19">
        <text>L-threonyl-[protein] + ATP = O-phospho-L-threonyl-[protein] + ADP + H(+)</text>
        <dbReference type="Rhea" id="RHEA:46608"/>
        <dbReference type="Rhea" id="RHEA-COMP:11060"/>
        <dbReference type="Rhea" id="RHEA-COMP:11605"/>
        <dbReference type="ChEBI" id="CHEBI:15378"/>
        <dbReference type="ChEBI" id="CHEBI:30013"/>
        <dbReference type="ChEBI" id="CHEBI:30616"/>
        <dbReference type="ChEBI" id="CHEBI:61977"/>
        <dbReference type="ChEBI" id="CHEBI:456216"/>
        <dbReference type="EC" id="2.7.11.1"/>
    </reaction>
</comment>
<dbReference type="InterPro" id="IPR013320">
    <property type="entry name" value="ConA-like_dom_sf"/>
</dbReference>
<evidence type="ECO:0000256" key="17">
    <source>
        <dbReference type="ARBA" id="ARBA00023170"/>
    </source>
</evidence>
<dbReference type="InterPro" id="IPR001220">
    <property type="entry name" value="Legume_lectin_dom"/>
</dbReference>
<dbReference type="InterPro" id="IPR050528">
    <property type="entry name" value="L-type_Lectin-RKs"/>
</dbReference>
<keyword evidence="6" id="KW-1003">Cell membrane</keyword>
<dbReference type="Proteomes" id="UP000737018">
    <property type="component" value="Unassembled WGS sequence"/>
</dbReference>
<evidence type="ECO:0000313" key="25">
    <source>
        <dbReference type="Proteomes" id="UP000737018"/>
    </source>
</evidence>
<evidence type="ECO:0000259" key="23">
    <source>
        <dbReference type="PROSITE" id="PS50011"/>
    </source>
</evidence>
<dbReference type="InterPro" id="IPR017441">
    <property type="entry name" value="Protein_kinase_ATP_BS"/>
</dbReference>
<evidence type="ECO:0000256" key="13">
    <source>
        <dbReference type="ARBA" id="ARBA00022777"/>
    </source>
</evidence>
<protein>
    <recommendedName>
        <fullName evidence="5">non-specific serine/threonine protein kinase</fullName>
        <ecNumber evidence="5">2.7.11.1</ecNumber>
    </recommendedName>
</protein>
<evidence type="ECO:0000256" key="6">
    <source>
        <dbReference type="ARBA" id="ARBA00022475"/>
    </source>
</evidence>
<evidence type="ECO:0000256" key="7">
    <source>
        <dbReference type="ARBA" id="ARBA00022527"/>
    </source>
</evidence>
<dbReference type="SUPFAM" id="SSF49899">
    <property type="entry name" value="Concanavalin A-like lectins/glucanases"/>
    <property type="match status" value="1"/>
</dbReference>
<evidence type="ECO:0000256" key="15">
    <source>
        <dbReference type="ARBA" id="ARBA00022989"/>
    </source>
</evidence>
<evidence type="ECO:0000256" key="14">
    <source>
        <dbReference type="ARBA" id="ARBA00022840"/>
    </source>
</evidence>
<accession>A0A8J4RHS4</accession>
<dbReference type="InterPro" id="IPR019825">
    <property type="entry name" value="Lectin_legB_Mn/Ca_BS"/>
</dbReference>
<feature type="signal peptide" evidence="22">
    <location>
        <begin position="1"/>
        <end position="18"/>
    </location>
</feature>
<keyword evidence="15" id="KW-1133">Transmembrane helix</keyword>
<evidence type="ECO:0000256" key="22">
    <source>
        <dbReference type="SAM" id="SignalP"/>
    </source>
</evidence>
<proteinExistence type="inferred from homology"/>
<dbReference type="Gene3D" id="1.10.510.10">
    <property type="entry name" value="Transferase(Phosphotransferase) domain 1"/>
    <property type="match status" value="1"/>
</dbReference>
<dbReference type="PROSITE" id="PS00108">
    <property type="entry name" value="PROTEIN_KINASE_ST"/>
    <property type="match status" value="1"/>
</dbReference>
<dbReference type="PROSITE" id="PS00307">
    <property type="entry name" value="LECTIN_LEGUME_BETA"/>
    <property type="match status" value="1"/>
</dbReference>
<dbReference type="InterPro" id="IPR008271">
    <property type="entry name" value="Ser/Thr_kinase_AS"/>
</dbReference>
<dbReference type="GO" id="GO:0005886">
    <property type="term" value="C:plasma membrane"/>
    <property type="evidence" value="ECO:0007669"/>
    <property type="project" value="UniProtKB-SubCell"/>
</dbReference>
<evidence type="ECO:0000256" key="21">
    <source>
        <dbReference type="PROSITE-ProRule" id="PRU10141"/>
    </source>
</evidence>
<dbReference type="EC" id="2.7.11.1" evidence="5"/>
<dbReference type="InterPro" id="IPR011009">
    <property type="entry name" value="Kinase-like_dom_sf"/>
</dbReference>
<evidence type="ECO:0000256" key="5">
    <source>
        <dbReference type="ARBA" id="ARBA00012513"/>
    </source>
</evidence>
<keyword evidence="11" id="KW-0430">Lectin</keyword>
<dbReference type="EMBL" id="JRKL02000764">
    <property type="protein sequence ID" value="KAF3968499.1"/>
    <property type="molecule type" value="Genomic_DNA"/>
</dbReference>
<dbReference type="Gene3D" id="2.60.120.200">
    <property type="match status" value="1"/>
</dbReference>
<comment type="caution">
    <text evidence="24">The sequence shown here is derived from an EMBL/GenBank/DDBJ whole genome shotgun (WGS) entry which is preliminary data.</text>
</comment>
<keyword evidence="17" id="KW-0675">Receptor</keyword>
<organism evidence="24 25">
    <name type="scientific">Castanea mollissima</name>
    <name type="common">Chinese chestnut</name>
    <dbReference type="NCBI Taxonomy" id="60419"/>
    <lineage>
        <taxon>Eukaryota</taxon>
        <taxon>Viridiplantae</taxon>
        <taxon>Streptophyta</taxon>
        <taxon>Embryophyta</taxon>
        <taxon>Tracheophyta</taxon>
        <taxon>Spermatophyta</taxon>
        <taxon>Magnoliopsida</taxon>
        <taxon>eudicotyledons</taxon>
        <taxon>Gunneridae</taxon>
        <taxon>Pentapetalae</taxon>
        <taxon>rosids</taxon>
        <taxon>fabids</taxon>
        <taxon>Fagales</taxon>
        <taxon>Fagaceae</taxon>
        <taxon>Castanea</taxon>
    </lineage>
</organism>
<comment type="similarity">
    <text evidence="4">In the C-terminal section; belongs to the protein kinase superfamily. Ser/Thr protein kinase family.</text>
</comment>
<dbReference type="PROSITE" id="PS50011">
    <property type="entry name" value="PROTEIN_KINASE_DOM"/>
    <property type="match status" value="1"/>
</dbReference>
<dbReference type="GO" id="GO:0004674">
    <property type="term" value="F:protein serine/threonine kinase activity"/>
    <property type="evidence" value="ECO:0007669"/>
    <property type="project" value="UniProtKB-KW"/>
</dbReference>
<name>A0A8J4RHS4_9ROSI</name>
<evidence type="ECO:0000256" key="1">
    <source>
        <dbReference type="ARBA" id="ARBA00004251"/>
    </source>
</evidence>
<evidence type="ECO:0000256" key="10">
    <source>
        <dbReference type="ARBA" id="ARBA00022729"/>
    </source>
</evidence>
<keyword evidence="16" id="KW-0472">Membrane</keyword>
<dbReference type="SUPFAM" id="SSF56112">
    <property type="entry name" value="Protein kinase-like (PK-like)"/>
    <property type="match status" value="1"/>
</dbReference>
<reference evidence="24" key="1">
    <citation type="submission" date="2020-03" db="EMBL/GenBank/DDBJ databases">
        <title>Castanea mollissima Vanexum genome sequencing.</title>
        <authorList>
            <person name="Staton M."/>
        </authorList>
    </citation>
    <scope>NUCLEOTIDE SEQUENCE</scope>
    <source>
        <tissue evidence="24">Leaf</tissue>
    </source>
</reference>
<sequence length="580" mass="63313">MFTKLLILLPLLGSLVVSQNTSFTYNGFTSANLSLDGLAMITSNGLLRLTNDTKQQQGHAFYTTPISFKNSLNDTAFSFSTTFVFAIASGYPTLRGHGIAFVISPTRGRPGALPSTYLGLFNETNNGNATNHVVAVELDTIQSPEFKDINDNHVGVDINGMVSENSSLAGYYADSGAFMNLTLISGNPMQVWVEYDGVKKQLNVTLAPIGVGKPKFPLLSLSRDLSPIINKTMYVGFSSATGSLLTSHYILGWSFKMNGKAQELALSQLPKLPRGAAYVIKRKRKFAELLEDWEVDYGPHRFKYKDLYIATKGFRDKELLGSGGFGRVYKGVLATSKIEIAVKKVTLSWSQRFQVIKGVASGLLYLHEGWDQVVIHRDVKASNVLLDGELNGRLGDFGLARLYDHGTDPQTTHVVGTLGYLAPEHTRSGKATTSTDVYAFGAFMLEVACGRRPIQANGPSEDSILVDWVFSHLSRGEIMEARDPNYGTNYVAEELELVLKLGLMCSHTEAAARPSMRQVVQYLEGDVPFPDLSSLGLGSTGLTFGHREGFDDFFMTYSSSMNKGFSHSSSVADSLLSGGR</sequence>